<dbReference type="EMBL" id="JACVVK020000210">
    <property type="protein sequence ID" value="KAK7484459.1"/>
    <property type="molecule type" value="Genomic_DNA"/>
</dbReference>
<reference evidence="2 3" key="2">
    <citation type="journal article" date="2023" name="Sci. Data">
        <title>Genome assembly of the Korean intertidal mud-creeper Batillaria attramentaria.</title>
        <authorList>
            <person name="Patra A.K."/>
            <person name="Ho P.T."/>
            <person name="Jun S."/>
            <person name="Lee S.J."/>
            <person name="Kim Y."/>
            <person name="Won Y.J."/>
        </authorList>
    </citation>
    <scope>NUCLEOTIDE SEQUENCE [LARGE SCALE GENOMIC DNA]</scope>
    <source>
        <strain evidence="2">Wonlab-2016</strain>
    </source>
</reference>
<organism evidence="2 3">
    <name type="scientific">Batillaria attramentaria</name>
    <dbReference type="NCBI Taxonomy" id="370345"/>
    <lineage>
        <taxon>Eukaryota</taxon>
        <taxon>Metazoa</taxon>
        <taxon>Spiralia</taxon>
        <taxon>Lophotrochozoa</taxon>
        <taxon>Mollusca</taxon>
        <taxon>Gastropoda</taxon>
        <taxon>Caenogastropoda</taxon>
        <taxon>Sorbeoconcha</taxon>
        <taxon>Cerithioidea</taxon>
        <taxon>Batillariidae</taxon>
        <taxon>Batillaria</taxon>
    </lineage>
</organism>
<protein>
    <submittedName>
        <fullName evidence="2">Uncharacterized protein</fullName>
    </submittedName>
</protein>
<evidence type="ECO:0000313" key="2">
    <source>
        <dbReference type="EMBL" id="KAK7484459.1"/>
    </source>
</evidence>
<dbReference type="AlphaFoldDB" id="A0ABD0KBJ3"/>
<evidence type="ECO:0000313" key="3">
    <source>
        <dbReference type="Proteomes" id="UP001519460"/>
    </source>
</evidence>
<proteinExistence type="predicted"/>
<dbReference type="PANTHER" id="PTHR23409:SF21">
    <property type="entry name" value="CAPSID PROTEIN"/>
    <property type="match status" value="1"/>
</dbReference>
<keyword evidence="3" id="KW-1185">Reference proteome</keyword>
<accession>A0ABD0KBJ3</accession>
<dbReference type="EMBL" id="JACVVK020000210">
    <property type="protein sequence ID" value="KAK7484452.1"/>
    <property type="molecule type" value="Genomic_DNA"/>
</dbReference>
<dbReference type="InterPro" id="IPR000358">
    <property type="entry name" value="RNR_small_fam"/>
</dbReference>
<reference evidence="2" key="3">
    <citation type="submission" date="2023-01" db="EMBL/GenBank/DDBJ databases">
        <authorList>
            <person name="Patra A."/>
        </authorList>
    </citation>
    <scope>NUCLEOTIDE SEQUENCE</scope>
    <source>
        <strain evidence="2">Wonlab-2016</strain>
        <tissue evidence="2">Foot muscle</tissue>
    </source>
</reference>
<reference evidence="2" key="1">
    <citation type="submission" date="2020-09" db="EMBL/GenBank/DDBJ databases">
        <authorList>
            <person name="Won Y."/>
        </authorList>
    </citation>
    <scope>NUCLEOTIDE SEQUENCE</scope>
    <source>
        <strain evidence="2">Wonlab-2016</strain>
        <tissue evidence="2">Foot muscle</tissue>
    </source>
</reference>
<dbReference type="PANTHER" id="PTHR23409">
    <property type="entry name" value="RIBONUCLEOSIDE-DIPHOSPHATE REDUCTASE SMALL CHAIN"/>
    <property type="match status" value="1"/>
</dbReference>
<sequence>MTELIHKQSGPCVKSELDLFRVPPTQTAIEDSQHIEHRPLSTVTDTGPVEFFVSSSDVEYIDPSDTYLYVKLRVLNGDGTNLANDPPVGPENLLLHTLWSQIDLSLNETIITNSNNTYSYRAYLETLLSYGTDAKNTHLQAAMWYKDRAGQMEAAPADNHGLRDRRRLINQSRSVELMGRLHLDFFQQEKLLVNGVSMKLRLVRSRDAFSLHSLQGGADFKINIEDISLFVRKVKINPSIQMAHLQTLQHANIKYPLKRVVTKVFAVPQGALQINKENLFLGQLPTRLVIGLTVNHAFHGSYEHNPFNFQHFNMNYICLNVGGRSIPAKPLTPNFGLNLYARSYLALCEGVGKALTDEGNNISYADFGGGFTLFAFDLTADQSGDAEHAQLIKQGTMRLEIHFAQALADTINIVAHAEFQNLLEVDKHRNILVDFTN</sequence>
<comment type="caution">
    <text evidence="2">The sequence shown here is derived from an EMBL/GenBank/DDBJ whole genome shotgun (WGS) entry which is preliminary data.</text>
</comment>
<evidence type="ECO:0000313" key="1">
    <source>
        <dbReference type="EMBL" id="KAK7484452.1"/>
    </source>
</evidence>
<dbReference type="Proteomes" id="UP001519460">
    <property type="component" value="Unassembled WGS sequence"/>
</dbReference>
<gene>
    <name evidence="1" type="ORF">BaRGS_00024337</name>
    <name evidence="2" type="ORF">BaRGS_00024344</name>
</gene>
<name>A0ABD0KBJ3_9CAEN</name>